<dbReference type="EMBL" id="JAUEPR010000136">
    <property type="protein sequence ID" value="KAK0462113.1"/>
    <property type="molecule type" value="Genomic_DNA"/>
</dbReference>
<proteinExistence type="predicted"/>
<protein>
    <submittedName>
        <fullName evidence="2">Uncharacterized protein</fullName>
    </submittedName>
</protein>
<evidence type="ECO:0000313" key="3">
    <source>
        <dbReference type="Proteomes" id="UP001175227"/>
    </source>
</evidence>
<feature type="region of interest" description="Disordered" evidence="1">
    <location>
        <begin position="222"/>
        <end position="271"/>
    </location>
</feature>
<comment type="caution">
    <text evidence="2">The sequence shown here is derived from an EMBL/GenBank/DDBJ whole genome shotgun (WGS) entry which is preliminary data.</text>
</comment>
<feature type="region of interest" description="Disordered" evidence="1">
    <location>
        <begin position="185"/>
        <end position="210"/>
    </location>
</feature>
<dbReference type="Proteomes" id="UP001175227">
    <property type="component" value="Unassembled WGS sequence"/>
</dbReference>
<keyword evidence="3" id="KW-1185">Reference proteome</keyword>
<dbReference type="AlphaFoldDB" id="A0AA39NAS6"/>
<organism evidence="2 3">
    <name type="scientific">Armillaria novae-zelandiae</name>
    <dbReference type="NCBI Taxonomy" id="153914"/>
    <lineage>
        <taxon>Eukaryota</taxon>
        <taxon>Fungi</taxon>
        <taxon>Dikarya</taxon>
        <taxon>Basidiomycota</taxon>
        <taxon>Agaricomycotina</taxon>
        <taxon>Agaricomycetes</taxon>
        <taxon>Agaricomycetidae</taxon>
        <taxon>Agaricales</taxon>
        <taxon>Marasmiineae</taxon>
        <taxon>Physalacriaceae</taxon>
        <taxon>Armillaria</taxon>
    </lineage>
</organism>
<reference evidence="2" key="1">
    <citation type="submission" date="2023-06" db="EMBL/GenBank/DDBJ databases">
        <authorList>
            <consortium name="Lawrence Berkeley National Laboratory"/>
            <person name="Ahrendt S."/>
            <person name="Sahu N."/>
            <person name="Indic B."/>
            <person name="Wong-Bajracharya J."/>
            <person name="Merenyi Z."/>
            <person name="Ke H.-M."/>
            <person name="Monk M."/>
            <person name="Kocsube S."/>
            <person name="Drula E."/>
            <person name="Lipzen A."/>
            <person name="Balint B."/>
            <person name="Henrissat B."/>
            <person name="Andreopoulos B."/>
            <person name="Martin F.M."/>
            <person name="Harder C.B."/>
            <person name="Rigling D."/>
            <person name="Ford K.L."/>
            <person name="Foster G.D."/>
            <person name="Pangilinan J."/>
            <person name="Papanicolaou A."/>
            <person name="Barry K."/>
            <person name="LaButti K."/>
            <person name="Viragh M."/>
            <person name="Koriabine M."/>
            <person name="Yan M."/>
            <person name="Riley R."/>
            <person name="Champramary S."/>
            <person name="Plett K.L."/>
            <person name="Tsai I.J."/>
            <person name="Slot J."/>
            <person name="Sipos G."/>
            <person name="Plett J."/>
            <person name="Nagy L.G."/>
            <person name="Grigoriev I.V."/>
        </authorList>
    </citation>
    <scope>NUCLEOTIDE SEQUENCE</scope>
    <source>
        <strain evidence="2">ICMP 16352</strain>
    </source>
</reference>
<accession>A0AA39NAS6</accession>
<sequence length="271" mass="30865">MGKSQTMDGEEESEGGNTRMSRPSTPTNNRFQPYTHLNETPRANRGHANKRFATPDNEGRPRVTATRVASPTPSNLSTGSKRGRQDEEDIFQGERNDWANKMARDDGERDLELLREQLEITIEAARHYAGNRTRASEGDLAELAQTLISELTTFVSPEKTLSTEVIIRRVYSQQKTMERKMEQFENMQRELDRRERRSNEEQMEEGWKHGQNAAVTLQCEDDETGAQANHPEKHDYAAVEPEQGVQPMPNGSTGPRATDRLCKTMTRGHRH</sequence>
<evidence type="ECO:0000313" key="2">
    <source>
        <dbReference type="EMBL" id="KAK0462113.1"/>
    </source>
</evidence>
<feature type="compositionally biased region" description="Polar residues" evidence="1">
    <location>
        <begin position="15"/>
        <end position="38"/>
    </location>
</feature>
<name>A0AA39NAS6_9AGAR</name>
<gene>
    <name evidence="2" type="ORF">IW261DRAFT_1576593</name>
</gene>
<feature type="region of interest" description="Disordered" evidence="1">
    <location>
        <begin position="1"/>
        <end position="95"/>
    </location>
</feature>
<evidence type="ECO:0000256" key="1">
    <source>
        <dbReference type="SAM" id="MobiDB-lite"/>
    </source>
</evidence>
<feature type="compositionally biased region" description="Polar residues" evidence="1">
    <location>
        <begin position="67"/>
        <end position="80"/>
    </location>
</feature>
<feature type="compositionally biased region" description="Basic and acidic residues" evidence="1">
    <location>
        <begin position="185"/>
        <end position="208"/>
    </location>
</feature>